<keyword evidence="5" id="KW-0560">Oxidoreductase</keyword>
<protein>
    <submittedName>
        <fullName evidence="8">Nitroreductase</fullName>
    </submittedName>
</protein>
<evidence type="ECO:0000256" key="1">
    <source>
        <dbReference type="ARBA" id="ARBA00004123"/>
    </source>
</evidence>
<dbReference type="GO" id="GO:0016491">
    <property type="term" value="F:oxidoreductase activity"/>
    <property type="evidence" value="ECO:0007669"/>
    <property type="project" value="UniProtKB-KW"/>
</dbReference>
<dbReference type="STRING" id="1314674.A0A0D7BRB8"/>
<dbReference type="InterPro" id="IPR033877">
    <property type="entry name" value="Frm2/Hbn1"/>
</dbReference>
<dbReference type="GO" id="GO:0005634">
    <property type="term" value="C:nucleus"/>
    <property type="evidence" value="ECO:0007669"/>
    <property type="project" value="UniProtKB-SubCell"/>
</dbReference>
<evidence type="ECO:0000259" key="7">
    <source>
        <dbReference type="Pfam" id="PF00881"/>
    </source>
</evidence>
<organism evidence="8 9">
    <name type="scientific">Cylindrobasidium torrendii FP15055 ss-10</name>
    <dbReference type="NCBI Taxonomy" id="1314674"/>
    <lineage>
        <taxon>Eukaryota</taxon>
        <taxon>Fungi</taxon>
        <taxon>Dikarya</taxon>
        <taxon>Basidiomycota</taxon>
        <taxon>Agaricomycotina</taxon>
        <taxon>Agaricomycetes</taxon>
        <taxon>Agaricomycetidae</taxon>
        <taxon>Agaricales</taxon>
        <taxon>Marasmiineae</taxon>
        <taxon>Physalacriaceae</taxon>
        <taxon>Cylindrobasidium</taxon>
    </lineage>
</organism>
<dbReference type="SUPFAM" id="SSF55469">
    <property type="entry name" value="FMN-dependent nitroreductase-like"/>
    <property type="match status" value="1"/>
</dbReference>
<dbReference type="InterPro" id="IPR000415">
    <property type="entry name" value="Nitroreductase-like"/>
</dbReference>
<evidence type="ECO:0000256" key="4">
    <source>
        <dbReference type="ARBA" id="ARBA00022490"/>
    </source>
</evidence>
<gene>
    <name evidence="8" type="ORF">CYLTODRAFT_417486</name>
</gene>
<evidence type="ECO:0000256" key="5">
    <source>
        <dbReference type="ARBA" id="ARBA00023002"/>
    </source>
</evidence>
<comment type="subcellular location">
    <subcellularLocation>
        <location evidence="2">Cytoplasm</location>
    </subcellularLocation>
    <subcellularLocation>
        <location evidence="1">Nucleus</location>
    </subcellularLocation>
</comment>
<dbReference type="InterPro" id="IPR029479">
    <property type="entry name" value="Nitroreductase"/>
</dbReference>
<dbReference type="OrthoDB" id="2138173at2759"/>
<proteinExistence type="inferred from homology"/>
<dbReference type="AlphaFoldDB" id="A0A0D7BRB8"/>
<keyword evidence="6" id="KW-0539">Nucleus</keyword>
<evidence type="ECO:0000256" key="2">
    <source>
        <dbReference type="ARBA" id="ARBA00004496"/>
    </source>
</evidence>
<dbReference type="PANTHER" id="PTHR43035:SF1">
    <property type="entry name" value="FATTY ACID REPRESSION MUTANT PROTEIN 2-RELATED"/>
    <property type="match status" value="1"/>
</dbReference>
<evidence type="ECO:0000256" key="6">
    <source>
        <dbReference type="ARBA" id="ARBA00023242"/>
    </source>
</evidence>
<name>A0A0D7BRB8_9AGAR</name>
<dbReference type="Proteomes" id="UP000054007">
    <property type="component" value="Unassembled WGS sequence"/>
</dbReference>
<reference evidence="8 9" key="1">
    <citation type="journal article" date="2015" name="Fungal Genet. Biol.">
        <title>Evolution of novel wood decay mechanisms in Agaricales revealed by the genome sequences of Fistulina hepatica and Cylindrobasidium torrendii.</title>
        <authorList>
            <person name="Floudas D."/>
            <person name="Held B.W."/>
            <person name="Riley R."/>
            <person name="Nagy L.G."/>
            <person name="Koehler G."/>
            <person name="Ransdell A.S."/>
            <person name="Younus H."/>
            <person name="Chow J."/>
            <person name="Chiniquy J."/>
            <person name="Lipzen A."/>
            <person name="Tritt A."/>
            <person name="Sun H."/>
            <person name="Haridas S."/>
            <person name="LaButti K."/>
            <person name="Ohm R.A."/>
            <person name="Kues U."/>
            <person name="Blanchette R.A."/>
            <person name="Grigoriev I.V."/>
            <person name="Minto R.E."/>
            <person name="Hibbett D.S."/>
        </authorList>
    </citation>
    <scope>NUCLEOTIDE SEQUENCE [LARGE SCALE GENOMIC DNA]</scope>
    <source>
        <strain evidence="8 9">FP15055 ss-10</strain>
    </source>
</reference>
<sequence>MSASAAFFDAVEARRTSYALTNKSTLSDSELQALVERAVKHAPSSFNSQSARVVIITGQKHRELWDTVFAGLKNTLGGNEQQENYYKEKFENSYKTGYGTILFYEDQAVVNTFITKFPTLAQAFPVFSQNSAGMLQYIVWTALAKEGLGASLQHYGAITPEIETAVTAGLGVPTTWKSTAMMPFGVPSAGPGEKTFQPLEERVKTIFSA</sequence>
<dbReference type="EMBL" id="KN880439">
    <property type="protein sequence ID" value="KIY72977.1"/>
    <property type="molecule type" value="Genomic_DNA"/>
</dbReference>
<feature type="domain" description="Nitroreductase" evidence="7">
    <location>
        <begin position="12"/>
        <end position="185"/>
    </location>
</feature>
<dbReference type="PANTHER" id="PTHR43035">
    <property type="entry name" value="FATTY ACID REPRESSION MUTANT PROTEIN 2-RELATED"/>
    <property type="match status" value="1"/>
</dbReference>
<keyword evidence="4" id="KW-0963">Cytoplasm</keyword>
<dbReference type="Pfam" id="PF00881">
    <property type="entry name" value="Nitroreductase"/>
    <property type="match status" value="1"/>
</dbReference>
<keyword evidence="9" id="KW-1185">Reference proteome</keyword>
<dbReference type="CDD" id="cd02140">
    <property type="entry name" value="Frm2-like"/>
    <property type="match status" value="1"/>
</dbReference>
<dbReference type="FunFam" id="3.40.109.10:FF:000001">
    <property type="entry name" value="Nitroreductase family"/>
    <property type="match status" value="1"/>
</dbReference>
<evidence type="ECO:0000313" key="9">
    <source>
        <dbReference type="Proteomes" id="UP000054007"/>
    </source>
</evidence>
<evidence type="ECO:0000313" key="8">
    <source>
        <dbReference type="EMBL" id="KIY72977.1"/>
    </source>
</evidence>
<evidence type="ECO:0000256" key="3">
    <source>
        <dbReference type="ARBA" id="ARBA00007118"/>
    </source>
</evidence>
<comment type="similarity">
    <text evidence="3">Belongs to the nitroreductase family.</text>
</comment>
<dbReference type="GO" id="GO:0034599">
    <property type="term" value="P:cellular response to oxidative stress"/>
    <property type="evidence" value="ECO:0007669"/>
    <property type="project" value="InterPro"/>
</dbReference>
<dbReference type="GO" id="GO:0005737">
    <property type="term" value="C:cytoplasm"/>
    <property type="evidence" value="ECO:0007669"/>
    <property type="project" value="UniProtKB-SubCell"/>
</dbReference>
<accession>A0A0D7BRB8</accession>
<dbReference type="Gene3D" id="3.40.109.10">
    <property type="entry name" value="NADH Oxidase"/>
    <property type="match status" value="1"/>
</dbReference>